<evidence type="ECO:0000256" key="3">
    <source>
        <dbReference type="ARBA" id="ARBA00022827"/>
    </source>
</evidence>
<dbReference type="Proteomes" id="UP000317429">
    <property type="component" value="Chromosome"/>
</dbReference>
<evidence type="ECO:0000256" key="6">
    <source>
        <dbReference type="RuleBase" id="RU364052"/>
    </source>
</evidence>
<keyword evidence="5 6" id="KW-0350">Heme biosynthesis</keyword>
<dbReference type="Pfam" id="PF01593">
    <property type="entry name" value="Amino_oxidase"/>
    <property type="match status" value="1"/>
</dbReference>
<comment type="cofactor">
    <cofactor evidence="1 6">
        <name>FAD</name>
        <dbReference type="ChEBI" id="CHEBI:57692"/>
    </cofactor>
</comment>
<dbReference type="Gene3D" id="1.10.3110.10">
    <property type="entry name" value="protoporphyrinogen ix oxidase, domain 3"/>
    <property type="match status" value="1"/>
</dbReference>
<protein>
    <recommendedName>
        <fullName evidence="6">Coproporphyrinogen III oxidase</fullName>
        <ecNumber evidence="6">1.3.3.15</ecNumber>
    </recommendedName>
</protein>
<dbReference type="PRINTS" id="PR00419">
    <property type="entry name" value="ADXRDTASE"/>
</dbReference>
<organism evidence="8 9">
    <name type="scientific">Pirellulimonas nuda</name>
    <dbReference type="NCBI Taxonomy" id="2528009"/>
    <lineage>
        <taxon>Bacteria</taxon>
        <taxon>Pseudomonadati</taxon>
        <taxon>Planctomycetota</taxon>
        <taxon>Planctomycetia</taxon>
        <taxon>Pirellulales</taxon>
        <taxon>Lacipirellulaceae</taxon>
        <taxon>Pirellulimonas</taxon>
    </lineage>
</organism>
<dbReference type="PANTHER" id="PTHR42923:SF3">
    <property type="entry name" value="PROTOPORPHYRINOGEN OXIDASE"/>
    <property type="match status" value="1"/>
</dbReference>
<evidence type="ECO:0000256" key="5">
    <source>
        <dbReference type="ARBA" id="ARBA00023133"/>
    </source>
</evidence>
<dbReference type="InterPro" id="IPR002937">
    <property type="entry name" value="Amino_oxidase"/>
</dbReference>
<comment type="pathway">
    <text evidence="6">Porphyrin-containing compound metabolism; protoheme biosynthesis.</text>
</comment>
<dbReference type="PANTHER" id="PTHR42923">
    <property type="entry name" value="PROTOPORPHYRINOGEN OXIDASE"/>
    <property type="match status" value="1"/>
</dbReference>
<comment type="subcellular location">
    <subcellularLocation>
        <location evidence="6">Cytoplasm</location>
    </subcellularLocation>
</comment>
<gene>
    <name evidence="8" type="primary">hemY_1</name>
    <name evidence="8" type="ORF">Pla175_21640</name>
</gene>
<evidence type="ECO:0000256" key="2">
    <source>
        <dbReference type="ARBA" id="ARBA00022630"/>
    </source>
</evidence>
<comment type="catalytic activity">
    <reaction evidence="6">
        <text>coproporphyrinogen III + 3 O2 = coproporphyrin III + 3 H2O2</text>
        <dbReference type="Rhea" id="RHEA:43436"/>
        <dbReference type="ChEBI" id="CHEBI:15379"/>
        <dbReference type="ChEBI" id="CHEBI:16240"/>
        <dbReference type="ChEBI" id="CHEBI:57309"/>
        <dbReference type="ChEBI" id="CHEBI:131725"/>
        <dbReference type="EC" id="1.3.3.15"/>
    </reaction>
</comment>
<dbReference type="RefSeq" id="WP_197527413.1">
    <property type="nucleotide sequence ID" value="NZ_CP036291.1"/>
</dbReference>
<dbReference type="UniPathway" id="UPA00252"/>
<sequence length="464" mass="50006">MSAPPPLRIAVIGAGVTGLAAAHRVGELSPRAEVRLFERSDRVGGVLQTESRDGFLIERSADNFLTKTPHATALCERIGLADELIPTESARRRAMVVRRGRLLGIPEGFVIMSPGAVWPIVATGILSPAGKARLMCEPLVPPRRDASDESVADFCRRRLGSEAFTRLVQPLVGGIYTADPERLSMAATMPHLLQDEREHGGLWRAARGRKRQQSSGARYNLFMAPRGGMQAITDRLRQRLPAGCLFTGSDIRALHRDRSTGKWRIEGSEGGDFDAVIVAAPAPAAGEMLAGLDASLASELRQIEYAGATIVCLGYERRLAARPMDGFGFVVPHAERRPILAASFASHKFPGRAPQDCELVRVFFGGALQPEMADRPDAELIQIAREQLGELIGLSGEPKTVEVARWGGAMPQYHVGHVERVDRILQHAAAWPGLYLAGAAYRGVGVPNCIASGEAAAEAACTQR</sequence>
<keyword evidence="6" id="KW-0963">Cytoplasm</keyword>
<dbReference type="KEGG" id="pnd:Pla175_21640"/>
<dbReference type="SUPFAM" id="SSF54373">
    <property type="entry name" value="FAD-linked reductases, C-terminal domain"/>
    <property type="match status" value="1"/>
</dbReference>
<dbReference type="EMBL" id="CP036291">
    <property type="protein sequence ID" value="QDU88781.1"/>
    <property type="molecule type" value="Genomic_DNA"/>
</dbReference>
<name>A0A518DBC3_9BACT</name>
<proteinExistence type="inferred from homology"/>
<evidence type="ECO:0000313" key="8">
    <source>
        <dbReference type="EMBL" id="QDU88781.1"/>
    </source>
</evidence>
<evidence type="ECO:0000256" key="4">
    <source>
        <dbReference type="ARBA" id="ARBA00023002"/>
    </source>
</evidence>
<keyword evidence="2 6" id="KW-0285">Flavoprotein</keyword>
<dbReference type="SUPFAM" id="SSF51905">
    <property type="entry name" value="FAD/NAD(P)-binding domain"/>
    <property type="match status" value="1"/>
</dbReference>
<evidence type="ECO:0000313" key="9">
    <source>
        <dbReference type="Proteomes" id="UP000317429"/>
    </source>
</evidence>
<dbReference type="InterPro" id="IPR036188">
    <property type="entry name" value="FAD/NAD-bd_sf"/>
</dbReference>
<dbReference type="EC" id="1.3.3.15" evidence="6"/>
<keyword evidence="9" id="KW-1185">Reference proteome</keyword>
<keyword evidence="3 6" id="KW-0274">FAD</keyword>
<dbReference type="InterPro" id="IPR004572">
    <property type="entry name" value="Protoporphyrinogen_oxidase"/>
</dbReference>
<comment type="function">
    <text evidence="6">Involved in coproporphyrin-dependent heme b biosynthesis. Catalyzes the oxidation of coproporphyrinogen III to coproporphyrin III.</text>
</comment>
<dbReference type="NCBIfam" id="TIGR00562">
    <property type="entry name" value="proto_IX_ox"/>
    <property type="match status" value="1"/>
</dbReference>
<evidence type="ECO:0000259" key="7">
    <source>
        <dbReference type="Pfam" id="PF01593"/>
    </source>
</evidence>
<dbReference type="InterPro" id="IPR050464">
    <property type="entry name" value="Zeta_carotene_desat/Oxidored"/>
</dbReference>
<dbReference type="GO" id="GO:0005737">
    <property type="term" value="C:cytoplasm"/>
    <property type="evidence" value="ECO:0007669"/>
    <property type="project" value="UniProtKB-SubCell"/>
</dbReference>
<dbReference type="GO" id="GO:0004729">
    <property type="term" value="F:oxygen-dependent protoporphyrinogen oxidase activity"/>
    <property type="evidence" value="ECO:0007669"/>
    <property type="project" value="UniProtKB-UniRule"/>
</dbReference>
<comment type="similarity">
    <text evidence="6">Belongs to the protoporphyrinogen/coproporphyrinogen oxidase family. Coproporphyrinogen III oxidase subfamily.</text>
</comment>
<dbReference type="Gene3D" id="3.90.660.20">
    <property type="entry name" value="Protoporphyrinogen oxidase, mitochondrial, domain 2"/>
    <property type="match status" value="1"/>
</dbReference>
<dbReference type="GO" id="GO:0006783">
    <property type="term" value="P:heme biosynthetic process"/>
    <property type="evidence" value="ECO:0007669"/>
    <property type="project" value="UniProtKB-UniRule"/>
</dbReference>
<dbReference type="AlphaFoldDB" id="A0A518DBC3"/>
<accession>A0A518DBC3</accession>
<reference evidence="8 9" key="1">
    <citation type="submission" date="2019-02" db="EMBL/GenBank/DDBJ databases">
        <title>Deep-cultivation of Planctomycetes and their phenomic and genomic characterization uncovers novel biology.</title>
        <authorList>
            <person name="Wiegand S."/>
            <person name="Jogler M."/>
            <person name="Boedeker C."/>
            <person name="Pinto D."/>
            <person name="Vollmers J."/>
            <person name="Rivas-Marin E."/>
            <person name="Kohn T."/>
            <person name="Peeters S.H."/>
            <person name="Heuer A."/>
            <person name="Rast P."/>
            <person name="Oberbeckmann S."/>
            <person name="Bunk B."/>
            <person name="Jeske O."/>
            <person name="Meyerdierks A."/>
            <person name="Storesund J.E."/>
            <person name="Kallscheuer N."/>
            <person name="Luecker S."/>
            <person name="Lage O.M."/>
            <person name="Pohl T."/>
            <person name="Merkel B.J."/>
            <person name="Hornburger P."/>
            <person name="Mueller R.-W."/>
            <person name="Bruemmer F."/>
            <person name="Labrenz M."/>
            <person name="Spormann A.M."/>
            <person name="Op den Camp H."/>
            <person name="Overmann J."/>
            <person name="Amann R."/>
            <person name="Jetten M.S.M."/>
            <person name="Mascher T."/>
            <person name="Medema M.H."/>
            <person name="Devos D.P."/>
            <person name="Kaster A.-K."/>
            <person name="Ovreas L."/>
            <person name="Rohde M."/>
            <person name="Galperin M.Y."/>
            <person name="Jogler C."/>
        </authorList>
    </citation>
    <scope>NUCLEOTIDE SEQUENCE [LARGE SCALE GENOMIC DNA]</scope>
    <source>
        <strain evidence="8 9">Pla175</strain>
    </source>
</reference>
<feature type="domain" description="Amine oxidase" evidence="7">
    <location>
        <begin position="17"/>
        <end position="459"/>
    </location>
</feature>
<keyword evidence="4 6" id="KW-0560">Oxidoreductase</keyword>
<dbReference type="Gene3D" id="3.50.50.60">
    <property type="entry name" value="FAD/NAD(P)-binding domain"/>
    <property type="match status" value="1"/>
</dbReference>
<evidence type="ECO:0000256" key="1">
    <source>
        <dbReference type="ARBA" id="ARBA00001974"/>
    </source>
</evidence>